<dbReference type="Gene3D" id="3.40.630.30">
    <property type="match status" value="1"/>
</dbReference>
<organism evidence="4 5">
    <name type="scientific">Dokdonia pacifica</name>
    <dbReference type="NCBI Taxonomy" id="1627892"/>
    <lineage>
        <taxon>Bacteria</taxon>
        <taxon>Pseudomonadati</taxon>
        <taxon>Bacteroidota</taxon>
        <taxon>Flavobacteriia</taxon>
        <taxon>Flavobacteriales</taxon>
        <taxon>Flavobacteriaceae</taxon>
        <taxon>Dokdonia</taxon>
    </lineage>
</organism>
<keyword evidence="2" id="KW-0012">Acyltransferase</keyword>
<dbReference type="Proteomes" id="UP000198379">
    <property type="component" value="Unassembled WGS sequence"/>
</dbReference>
<dbReference type="InterPro" id="IPR000182">
    <property type="entry name" value="GNAT_dom"/>
</dbReference>
<dbReference type="EMBL" id="FZNY01000001">
    <property type="protein sequence ID" value="SNR47585.1"/>
    <property type="molecule type" value="Genomic_DNA"/>
</dbReference>
<evidence type="ECO:0000259" key="3">
    <source>
        <dbReference type="PROSITE" id="PS51186"/>
    </source>
</evidence>
<dbReference type="PANTHER" id="PTHR43072:SF23">
    <property type="entry name" value="UPF0039 PROTEIN C11D3.02C"/>
    <property type="match status" value="1"/>
</dbReference>
<accession>A0A238WLZ4</accession>
<keyword evidence="5" id="KW-1185">Reference proteome</keyword>
<dbReference type="RefSeq" id="WP_089370784.1">
    <property type="nucleotide sequence ID" value="NZ_BMEP01000003.1"/>
</dbReference>
<evidence type="ECO:0000313" key="5">
    <source>
        <dbReference type="Proteomes" id="UP000198379"/>
    </source>
</evidence>
<sequence length="168" mass="19343">MRVAQPDIQIRLFQKNDYSACAKIYKDGMDTGIATFETKVPDWDTWNAKFLKQCRFVAEANQTILGWCALTPFSSRKVYKGVAEVTIYVAKEAQQKGIGKLLLQHLIKESEKANFWTLQAKIFPENIASIKLHESYGFRKVGVRKKIAMRGGIWYDNVLLERRSHQIV</sequence>
<keyword evidence="1 4" id="KW-0808">Transferase</keyword>
<feature type="domain" description="N-acetyltransferase" evidence="3">
    <location>
        <begin position="8"/>
        <end position="160"/>
    </location>
</feature>
<dbReference type="AlphaFoldDB" id="A0A238WLZ4"/>
<evidence type="ECO:0000256" key="1">
    <source>
        <dbReference type="ARBA" id="ARBA00022679"/>
    </source>
</evidence>
<dbReference type="Pfam" id="PF13420">
    <property type="entry name" value="Acetyltransf_4"/>
    <property type="match status" value="1"/>
</dbReference>
<evidence type="ECO:0000313" key="4">
    <source>
        <dbReference type="EMBL" id="SNR47585.1"/>
    </source>
</evidence>
<dbReference type="CDD" id="cd04301">
    <property type="entry name" value="NAT_SF"/>
    <property type="match status" value="1"/>
</dbReference>
<gene>
    <name evidence="4" type="ORF">SAMN06265376_1011221</name>
</gene>
<reference evidence="4 5" key="1">
    <citation type="submission" date="2017-06" db="EMBL/GenBank/DDBJ databases">
        <authorList>
            <person name="Kim H.J."/>
            <person name="Triplett B.A."/>
        </authorList>
    </citation>
    <scope>NUCLEOTIDE SEQUENCE [LARGE SCALE GENOMIC DNA]</scope>
    <source>
        <strain evidence="4 5">DSM 25597</strain>
    </source>
</reference>
<dbReference type="PROSITE" id="PS51186">
    <property type="entry name" value="GNAT"/>
    <property type="match status" value="1"/>
</dbReference>
<evidence type="ECO:0000256" key="2">
    <source>
        <dbReference type="ARBA" id="ARBA00023315"/>
    </source>
</evidence>
<name>A0A238WLZ4_9FLAO</name>
<dbReference type="PANTHER" id="PTHR43072">
    <property type="entry name" value="N-ACETYLTRANSFERASE"/>
    <property type="match status" value="1"/>
</dbReference>
<proteinExistence type="predicted"/>
<protein>
    <submittedName>
        <fullName evidence="4">Phosphinothricin acetyltransferase</fullName>
    </submittedName>
</protein>
<dbReference type="InterPro" id="IPR016181">
    <property type="entry name" value="Acyl_CoA_acyltransferase"/>
</dbReference>
<dbReference type="OrthoDB" id="9799096at2"/>
<dbReference type="SUPFAM" id="SSF55729">
    <property type="entry name" value="Acyl-CoA N-acyltransferases (Nat)"/>
    <property type="match status" value="1"/>
</dbReference>
<dbReference type="GO" id="GO:0016747">
    <property type="term" value="F:acyltransferase activity, transferring groups other than amino-acyl groups"/>
    <property type="evidence" value="ECO:0007669"/>
    <property type="project" value="InterPro"/>
</dbReference>